<dbReference type="Pfam" id="PF20516">
    <property type="entry name" value="PDDEXK_12"/>
    <property type="match status" value="1"/>
</dbReference>
<dbReference type="InterPro" id="IPR046797">
    <property type="entry name" value="PDDEXK_12"/>
</dbReference>
<sequence>MRSLVALSMDTKVGGASLEERRLQLGIWTAAWHRWLETLGVGGGKPGPQFAIVQTSLHTC</sequence>
<reference evidence="2" key="1">
    <citation type="journal article" date="2023" name="Mol. Phylogenet. Evol.">
        <title>Genome-scale phylogeny and comparative genomics of the fungal order Sordariales.</title>
        <authorList>
            <person name="Hensen N."/>
            <person name="Bonometti L."/>
            <person name="Westerberg I."/>
            <person name="Brannstrom I.O."/>
            <person name="Guillou S."/>
            <person name="Cros-Aarteil S."/>
            <person name="Calhoun S."/>
            <person name="Haridas S."/>
            <person name="Kuo A."/>
            <person name="Mondo S."/>
            <person name="Pangilinan J."/>
            <person name="Riley R."/>
            <person name="LaButti K."/>
            <person name="Andreopoulos B."/>
            <person name="Lipzen A."/>
            <person name="Chen C."/>
            <person name="Yan M."/>
            <person name="Daum C."/>
            <person name="Ng V."/>
            <person name="Clum A."/>
            <person name="Steindorff A."/>
            <person name="Ohm R.A."/>
            <person name="Martin F."/>
            <person name="Silar P."/>
            <person name="Natvig D.O."/>
            <person name="Lalanne C."/>
            <person name="Gautier V."/>
            <person name="Ament-Velasquez S.L."/>
            <person name="Kruys A."/>
            <person name="Hutchinson M.I."/>
            <person name="Powell A.J."/>
            <person name="Barry K."/>
            <person name="Miller A.N."/>
            <person name="Grigoriev I.V."/>
            <person name="Debuchy R."/>
            <person name="Gladieux P."/>
            <person name="Hiltunen Thoren M."/>
            <person name="Johannesson H."/>
        </authorList>
    </citation>
    <scope>NUCLEOTIDE SEQUENCE</scope>
    <source>
        <strain evidence="2">CBS 892.96</strain>
    </source>
</reference>
<proteinExistence type="predicted"/>
<comment type="caution">
    <text evidence="2">The sequence shown here is derived from an EMBL/GenBank/DDBJ whole genome shotgun (WGS) entry which is preliminary data.</text>
</comment>
<dbReference type="AlphaFoldDB" id="A0AAN7AAX4"/>
<evidence type="ECO:0000313" key="2">
    <source>
        <dbReference type="EMBL" id="KAK4178927.1"/>
    </source>
</evidence>
<organism evidence="2 3">
    <name type="scientific">Triangularia setosa</name>
    <dbReference type="NCBI Taxonomy" id="2587417"/>
    <lineage>
        <taxon>Eukaryota</taxon>
        <taxon>Fungi</taxon>
        <taxon>Dikarya</taxon>
        <taxon>Ascomycota</taxon>
        <taxon>Pezizomycotina</taxon>
        <taxon>Sordariomycetes</taxon>
        <taxon>Sordariomycetidae</taxon>
        <taxon>Sordariales</taxon>
        <taxon>Podosporaceae</taxon>
        <taxon>Triangularia</taxon>
    </lineage>
</organism>
<dbReference type="Proteomes" id="UP001302321">
    <property type="component" value="Unassembled WGS sequence"/>
</dbReference>
<feature type="domain" description="PD-(D/E)XK nuclease-like" evidence="1">
    <location>
        <begin position="3"/>
        <end position="41"/>
    </location>
</feature>
<evidence type="ECO:0000313" key="3">
    <source>
        <dbReference type="Proteomes" id="UP001302321"/>
    </source>
</evidence>
<keyword evidence="3" id="KW-1185">Reference proteome</keyword>
<accession>A0AAN7AAX4</accession>
<evidence type="ECO:0000259" key="1">
    <source>
        <dbReference type="Pfam" id="PF20516"/>
    </source>
</evidence>
<name>A0AAN7AAX4_9PEZI</name>
<protein>
    <recommendedName>
        <fullName evidence="1">PD-(D/E)XK nuclease-like domain-containing protein</fullName>
    </recommendedName>
</protein>
<dbReference type="EMBL" id="MU866127">
    <property type="protein sequence ID" value="KAK4178927.1"/>
    <property type="molecule type" value="Genomic_DNA"/>
</dbReference>
<reference evidence="2" key="2">
    <citation type="submission" date="2023-05" db="EMBL/GenBank/DDBJ databases">
        <authorList>
            <consortium name="Lawrence Berkeley National Laboratory"/>
            <person name="Steindorff A."/>
            <person name="Hensen N."/>
            <person name="Bonometti L."/>
            <person name="Westerberg I."/>
            <person name="Brannstrom I.O."/>
            <person name="Guillou S."/>
            <person name="Cros-Aarteil S."/>
            <person name="Calhoun S."/>
            <person name="Haridas S."/>
            <person name="Kuo A."/>
            <person name="Mondo S."/>
            <person name="Pangilinan J."/>
            <person name="Riley R."/>
            <person name="Labutti K."/>
            <person name="Andreopoulos B."/>
            <person name="Lipzen A."/>
            <person name="Chen C."/>
            <person name="Yanf M."/>
            <person name="Daum C."/>
            <person name="Ng V."/>
            <person name="Clum A."/>
            <person name="Ohm R."/>
            <person name="Martin F."/>
            <person name="Silar P."/>
            <person name="Natvig D."/>
            <person name="Lalanne C."/>
            <person name="Gautier V."/>
            <person name="Ament-Velasquez S.L."/>
            <person name="Kruys A."/>
            <person name="Hutchinson M.I."/>
            <person name="Powell A.J."/>
            <person name="Barry K."/>
            <person name="Miller A.N."/>
            <person name="Grigoriev I.V."/>
            <person name="Debuchy R."/>
            <person name="Gladieux P."/>
            <person name="Thoren M.H."/>
            <person name="Johannesson H."/>
        </authorList>
    </citation>
    <scope>NUCLEOTIDE SEQUENCE</scope>
    <source>
        <strain evidence="2">CBS 892.96</strain>
    </source>
</reference>
<gene>
    <name evidence="2" type="ORF">QBC36DRAFT_323640</name>
</gene>